<gene>
    <name evidence="1" type="ORF">JI748_15755</name>
</gene>
<keyword evidence="2" id="KW-1185">Reference proteome</keyword>
<organism evidence="1 2">
    <name type="scientific">Devosia rhizoryzae</name>
    <dbReference type="NCBI Taxonomy" id="2774137"/>
    <lineage>
        <taxon>Bacteria</taxon>
        <taxon>Pseudomonadati</taxon>
        <taxon>Pseudomonadota</taxon>
        <taxon>Alphaproteobacteria</taxon>
        <taxon>Hyphomicrobiales</taxon>
        <taxon>Devosiaceae</taxon>
        <taxon>Devosia</taxon>
    </lineage>
</organism>
<dbReference type="Gene3D" id="3.40.50.300">
    <property type="entry name" value="P-loop containing nucleotide triphosphate hydrolases"/>
    <property type="match status" value="1"/>
</dbReference>
<evidence type="ECO:0000313" key="2">
    <source>
        <dbReference type="Proteomes" id="UP000595857"/>
    </source>
</evidence>
<dbReference type="InterPro" id="IPR027417">
    <property type="entry name" value="P-loop_NTPase"/>
</dbReference>
<dbReference type="Proteomes" id="UP000595857">
    <property type="component" value="Chromosome"/>
</dbReference>
<protein>
    <recommendedName>
        <fullName evidence="3">Protein ImuA</fullName>
    </recommendedName>
</protein>
<proteinExistence type="predicted"/>
<dbReference type="SUPFAM" id="SSF52540">
    <property type="entry name" value="P-loop containing nucleoside triphosphate hydrolases"/>
    <property type="match status" value="1"/>
</dbReference>
<evidence type="ECO:0000313" key="1">
    <source>
        <dbReference type="EMBL" id="QQR39162.1"/>
    </source>
</evidence>
<sequence>MFLFCSLSWCVMPPSLQQQRLAALRHVIADIERKPALSDPAKRLDSASTQGFPVLPAGLVQEVFCDAQRDTGASLGFALAQAKALMSAKRPAVFYLQLEKDSQSLGLPYGPGLSSFGIDPRHLVIVRTADMAEFLWAAEEIVSCRAVAAIVADVRGEPKLLNFTASRRLTMRASSNKVSLFMLRYGDRRESSASALRWRLTPYRSGKNPYDDRGIGAARWRLQLEKGRIAGNQVEWLVEWTKNGIAVVAQPANTNPWRFPTPVPGAQPAILADRLSQAG</sequence>
<accession>A0ABX7C8X6</accession>
<name>A0ABX7C8X6_9HYPH</name>
<dbReference type="EMBL" id="CP068046">
    <property type="protein sequence ID" value="QQR39162.1"/>
    <property type="molecule type" value="Genomic_DNA"/>
</dbReference>
<evidence type="ECO:0008006" key="3">
    <source>
        <dbReference type="Google" id="ProtNLM"/>
    </source>
</evidence>
<reference evidence="1 2" key="1">
    <citation type="submission" date="2021-01" db="EMBL/GenBank/DDBJ databases">
        <title>Genome seq and assembly of Devosia sp. LEGU1.</title>
        <authorList>
            <person name="Chhetri G."/>
        </authorList>
    </citation>
    <scope>NUCLEOTIDE SEQUENCE [LARGE SCALE GENOMIC DNA]</scope>
    <source>
        <strain evidence="1 2">LEGU1</strain>
    </source>
</reference>
<dbReference type="RefSeq" id="WP_201632820.1">
    <property type="nucleotide sequence ID" value="NZ_CP068046.1"/>
</dbReference>